<reference evidence="1" key="1">
    <citation type="journal article" date="2021" name="bioRxiv">
        <title>Whole Genome Assembly and Annotation of Northern Wild Rice, Zizania palustris L., Supports a Whole Genome Duplication in the Zizania Genus.</title>
        <authorList>
            <person name="Haas M."/>
            <person name="Kono T."/>
            <person name="Macchietto M."/>
            <person name="Millas R."/>
            <person name="McGilp L."/>
            <person name="Shao M."/>
            <person name="Duquette J."/>
            <person name="Hirsch C.N."/>
            <person name="Kimball J."/>
        </authorList>
    </citation>
    <scope>NUCLEOTIDE SEQUENCE</scope>
    <source>
        <tissue evidence="1">Fresh leaf tissue</tissue>
    </source>
</reference>
<name>A0A8J5S6J5_ZIZPA</name>
<keyword evidence="2" id="KW-1185">Reference proteome</keyword>
<sequence>MSLFLPCDCPFIRPDGTILIVCVAHSRRRRLLQASASSTQGTIALSHALLSLFIKFPYERDSLEGRNIADERFLANVTRQVLFGIVYLHRCSIDPMLLN</sequence>
<proteinExistence type="predicted"/>
<organism evidence="1 2">
    <name type="scientific">Zizania palustris</name>
    <name type="common">Northern wild rice</name>
    <dbReference type="NCBI Taxonomy" id="103762"/>
    <lineage>
        <taxon>Eukaryota</taxon>
        <taxon>Viridiplantae</taxon>
        <taxon>Streptophyta</taxon>
        <taxon>Embryophyta</taxon>
        <taxon>Tracheophyta</taxon>
        <taxon>Spermatophyta</taxon>
        <taxon>Magnoliopsida</taxon>
        <taxon>Liliopsida</taxon>
        <taxon>Poales</taxon>
        <taxon>Poaceae</taxon>
        <taxon>BOP clade</taxon>
        <taxon>Oryzoideae</taxon>
        <taxon>Oryzeae</taxon>
        <taxon>Zizaniinae</taxon>
        <taxon>Zizania</taxon>
    </lineage>
</organism>
<comment type="caution">
    <text evidence="1">The sequence shown here is derived from an EMBL/GenBank/DDBJ whole genome shotgun (WGS) entry which is preliminary data.</text>
</comment>
<protein>
    <submittedName>
        <fullName evidence="1">Uncharacterized protein</fullName>
    </submittedName>
</protein>
<evidence type="ECO:0000313" key="2">
    <source>
        <dbReference type="Proteomes" id="UP000729402"/>
    </source>
</evidence>
<accession>A0A8J5S6J5</accession>
<dbReference type="Proteomes" id="UP000729402">
    <property type="component" value="Unassembled WGS sequence"/>
</dbReference>
<gene>
    <name evidence="1" type="ORF">GUJ93_ZPchr0009g327</name>
</gene>
<reference evidence="1" key="2">
    <citation type="submission" date="2021-02" db="EMBL/GenBank/DDBJ databases">
        <authorList>
            <person name="Kimball J.A."/>
            <person name="Haas M.W."/>
            <person name="Macchietto M."/>
            <person name="Kono T."/>
            <person name="Duquette J."/>
            <person name="Shao M."/>
        </authorList>
    </citation>
    <scope>NUCLEOTIDE SEQUENCE</scope>
    <source>
        <tissue evidence="1">Fresh leaf tissue</tissue>
    </source>
</reference>
<dbReference type="AlphaFoldDB" id="A0A8J5S6J5"/>
<dbReference type="EMBL" id="JAAALK010000289">
    <property type="protein sequence ID" value="KAG8051174.1"/>
    <property type="molecule type" value="Genomic_DNA"/>
</dbReference>
<evidence type="ECO:0000313" key="1">
    <source>
        <dbReference type="EMBL" id="KAG8051174.1"/>
    </source>
</evidence>